<keyword evidence="3" id="KW-0240">DNA-directed RNA polymerase</keyword>
<dbReference type="InterPro" id="IPR036388">
    <property type="entry name" value="WH-like_DNA-bd_sf"/>
</dbReference>
<reference evidence="6 7" key="1">
    <citation type="journal article" date="2013" name="BMC Genomics">
        <title>Genome sequencing and comparative genomics of honey bee microsporidia, Nosema apis reveal novel insights into host-parasite interactions.</title>
        <authorList>
            <person name="Chen Yp."/>
            <person name="Pettis J.S."/>
            <person name="Zhao Y."/>
            <person name="Liu X."/>
            <person name="Tallon L.J."/>
            <person name="Sadzewicz L.D."/>
            <person name="Li R."/>
            <person name="Zheng H."/>
            <person name="Huang S."/>
            <person name="Zhang X."/>
            <person name="Hamilton M.C."/>
            <person name="Pernal S.F."/>
            <person name="Melathopoulos A.P."/>
            <person name="Yan X."/>
            <person name="Evans J.D."/>
        </authorList>
    </citation>
    <scope>NUCLEOTIDE SEQUENCE [LARGE SCALE GENOMIC DNA]</scope>
    <source>
        <strain evidence="6 7">BRL 01</strain>
    </source>
</reference>
<dbReference type="InterPro" id="IPR007832">
    <property type="entry name" value="RNA_pol_Rpc34"/>
</dbReference>
<dbReference type="FunFam" id="1.10.10.10:FF:000116">
    <property type="entry name" value="DNA-directed RNA polymerase III subunit RPC6"/>
    <property type="match status" value="1"/>
</dbReference>
<evidence type="ECO:0000256" key="3">
    <source>
        <dbReference type="ARBA" id="ARBA00022478"/>
    </source>
</evidence>
<comment type="similarity">
    <text evidence="2">Belongs to the eukaryotic RPC34/RPC39 RNA polymerase subunit family.</text>
</comment>
<name>T0L684_9MICR</name>
<keyword evidence="7" id="KW-1185">Reference proteome</keyword>
<evidence type="ECO:0000256" key="2">
    <source>
        <dbReference type="ARBA" id="ARBA00011038"/>
    </source>
</evidence>
<dbReference type="InterPro" id="IPR016049">
    <property type="entry name" value="RNA_pol_Rpc34-like"/>
</dbReference>
<organism evidence="6 7">
    <name type="scientific">Vairimorpha apis BRL 01</name>
    <dbReference type="NCBI Taxonomy" id="1037528"/>
    <lineage>
        <taxon>Eukaryota</taxon>
        <taxon>Fungi</taxon>
        <taxon>Fungi incertae sedis</taxon>
        <taxon>Microsporidia</taxon>
        <taxon>Nosematidae</taxon>
        <taxon>Vairimorpha</taxon>
    </lineage>
</organism>
<dbReference type="GO" id="GO:0005737">
    <property type="term" value="C:cytoplasm"/>
    <property type="evidence" value="ECO:0007669"/>
    <property type="project" value="UniProtKB-ARBA"/>
</dbReference>
<protein>
    <submittedName>
        <fullName evidence="6">Rpc34p</fullName>
    </submittedName>
</protein>
<evidence type="ECO:0000313" key="7">
    <source>
        <dbReference type="Proteomes" id="UP000053780"/>
    </source>
</evidence>
<dbReference type="VEuPathDB" id="MicrosporidiaDB:NAPIS_ORF02209"/>
<dbReference type="EMBL" id="KE647314">
    <property type="protein sequence ID" value="EQB60203.1"/>
    <property type="molecule type" value="Genomic_DNA"/>
</dbReference>
<evidence type="ECO:0000256" key="1">
    <source>
        <dbReference type="ARBA" id="ARBA00004123"/>
    </source>
</evidence>
<dbReference type="PANTHER" id="PTHR12780">
    <property type="entry name" value="RNA POLYMERASE III DNA DIRECTED , 39KD SUBUNIT-RELATED"/>
    <property type="match status" value="1"/>
</dbReference>
<dbReference type="Proteomes" id="UP000053780">
    <property type="component" value="Unassembled WGS sequence"/>
</dbReference>
<dbReference type="GO" id="GO:0005666">
    <property type="term" value="C:RNA polymerase III complex"/>
    <property type="evidence" value="ECO:0007669"/>
    <property type="project" value="InterPro"/>
</dbReference>
<comment type="subcellular location">
    <subcellularLocation>
        <location evidence="1">Nucleus</location>
    </subcellularLocation>
</comment>
<evidence type="ECO:0000313" key="6">
    <source>
        <dbReference type="EMBL" id="EQB60203.1"/>
    </source>
</evidence>
<keyword evidence="5" id="KW-0539">Nucleus</keyword>
<dbReference type="GO" id="GO:0006383">
    <property type="term" value="P:transcription by RNA polymerase III"/>
    <property type="evidence" value="ECO:0007669"/>
    <property type="project" value="InterPro"/>
</dbReference>
<proteinExistence type="inferred from homology"/>
<dbReference type="SUPFAM" id="SSF46785">
    <property type="entry name" value="Winged helix' DNA-binding domain"/>
    <property type="match status" value="2"/>
</dbReference>
<dbReference type="Pfam" id="PF05158">
    <property type="entry name" value="RNA_pol_Rpc34"/>
    <property type="match status" value="1"/>
</dbReference>
<dbReference type="GO" id="GO:0005654">
    <property type="term" value="C:nucleoplasm"/>
    <property type="evidence" value="ECO:0007669"/>
    <property type="project" value="UniProtKB-ARBA"/>
</dbReference>
<dbReference type="OrthoDB" id="613763at2759"/>
<accession>T0L684</accession>
<keyword evidence="4" id="KW-0804">Transcription</keyword>
<dbReference type="InterPro" id="IPR036390">
    <property type="entry name" value="WH_DNA-bd_sf"/>
</dbReference>
<dbReference type="HOGENOM" id="CLU_033661_0_1_1"/>
<sequence>MGDLFEFIKSYENGVTEEQILVMNPALTKEMLVKNLNNYIQKNNITVYKNSGKIYYKAILNATDDYETLIISLISASGTEGMWIRDIKEKTNMPHNLLLKILNTLENKRIIKSIKNIKNNRKVYVMYDIMPSDEITGGFWFIDNEVDFECVENVSKIVLNYIIKKTKVDNENAINKYSNNVSLSEITDYINGLKFLNSTVKESDMLILVNTLVYDEKLEKLNDQGIQRFRAL</sequence>
<dbReference type="Gene3D" id="1.10.10.10">
    <property type="entry name" value="Winged helix-like DNA-binding domain superfamily/Winged helix DNA-binding domain"/>
    <property type="match status" value="2"/>
</dbReference>
<gene>
    <name evidence="6" type="ORF">NAPIS_ORF02209</name>
</gene>
<dbReference type="AlphaFoldDB" id="T0L684"/>
<evidence type="ECO:0000256" key="5">
    <source>
        <dbReference type="ARBA" id="ARBA00023242"/>
    </source>
</evidence>
<evidence type="ECO:0000256" key="4">
    <source>
        <dbReference type="ARBA" id="ARBA00023163"/>
    </source>
</evidence>